<evidence type="ECO:0000313" key="2">
    <source>
        <dbReference type="EMBL" id="KAK7889735.1"/>
    </source>
</evidence>
<dbReference type="EMBL" id="JBBPFD010000018">
    <property type="protein sequence ID" value="KAK7889735.1"/>
    <property type="molecule type" value="Genomic_DNA"/>
</dbReference>
<comment type="caution">
    <text evidence="2">The sequence shown here is derived from an EMBL/GenBank/DDBJ whole genome shotgun (WGS) entry which is preliminary data.</text>
</comment>
<evidence type="ECO:0000256" key="1">
    <source>
        <dbReference type="SAM" id="MobiDB-lite"/>
    </source>
</evidence>
<keyword evidence="3" id="KW-1185">Reference proteome</keyword>
<name>A0AAW0N210_9GOBI</name>
<feature type="compositionally biased region" description="Acidic residues" evidence="1">
    <location>
        <begin position="44"/>
        <end position="53"/>
    </location>
</feature>
<feature type="region of interest" description="Disordered" evidence="1">
    <location>
        <begin position="40"/>
        <end position="103"/>
    </location>
</feature>
<feature type="compositionally biased region" description="Polar residues" evidence="1">
    <location>
        <begin position="57"/>
        <end position="66"/>
    </location>
</feature>
<reference evidence="3" key="1">
    <citation type="submission" date="2024-04" db="EMBL/GenBank/DDBJ databases">
        <title>Salinicola lusitanus LLJ914,a marine bacterium isolated from the Okinawa Trough.</title>
        <authorList>
            <person name="Li J."/>
        </authorList>
    </citation>
    <scope>NUCLEOTIDE SEQUENCE [LARGE SCALE GENOMIC DNA]</scope>
</reference>
<feature type="compositionally biased region" description="Acidic residues" evidence="1">
    <location>
        <begin position="76"/>
        <end position="90"/>
    </location>
</feature>
<gene>
    <name evidence="2" type="ORF">WMY93_025295</name>
</gene>
<dbReference type="AlphaFoldDB" id="A0AAW0N210"/>
<evidence type="ECO:0000313" key="3">
    <source>
        <dbReference type="Proteomes" id="UP001460270"/>
    </source>
</evidence>
<sequence length="122" mass="13484">MEMAAPTASEPLEQLLALYRFTEKESCHLAASLPHTALHKGFVPEEDDEELSGDDPSVTSKSSDQHSLPRGGEKDILEDEDSDEESDDDSVPSNEEHKTIMVGSMYQAKVPPLCHTIMQKEN</sequence>
<protein>
    <submittedName>
        <fullName evidence="2">Uncharacterized protein</fullName>
    </submittedName>
</protein>
<proteinExistence type="predicted"/>
<organism evidence="2 3">
    <name type="scientific">Mugilogobius chulae</name>
    <name type="common">yellowstripe goby</name>
    <dbReference type="NCBI Taxonomy" id="88201"/>
    <lineage>
        <taxon>Eukaryota</taxon>
        <taxon>Metazoa</taxon>
        <taxon>Chordata</taxon>
        <taxon>Craniata</taxon>
        <taxon>Vertebrata</taxon>
        <taxon>Euteleostomi</taxon>
        <taxon>Actinopterygii</taxon>
        <taxon>Neopterygii</taxon>
        <taxon>Teleostei</taxon>
        <taxon>Neoteleostei</taxon>
        <taxon>Acanthomorphata</taxon>
        <taxon>Gobiaria</taxon>
        <taxon>Gobiiformes</taxon>
        <taxon>Gobioidei</taxon>
        <taxon>Gobiidae</taxon>
        <taxon>Gobionellinae</taxon>
        <taxon>Mugilogobius</taxon>
    </lineage>
</organism>
<accession>A0AAW0N210</accession>
<dbReference type="Proteomes" id="UP001460270">
    <property type="component" value="Unassembled WGS sequence"/>
</dbReference>